<dbReference type="NCBIfam" id="TIGR00904">
    <property type="entry name" value="mreB"/>
    <property type="match status" value="1"/>
</dbReference>
<gene>
    <name evidence="6" type="primary">mreB</name>
    <name evidence="7" type="ordered locus">Tlie_0620</name>
</gene>
<evidence type="ECO:0000313" key="8">
    <source>
        <dbReference type="Proteomes" id="UP000005868"/>
    </source>
</evidence>
<dbReference type="KEGG" id="tli:Tlie_0620"/>
<dbReference type="PRINTS" id="PR01652">
    <property type="entry name" value="SHAPEPROTEIN"/>
</dbReference>
<dbReference type="InterPro" id="IPR004000">
    <property type="entry name" value="Actin"/>
</dbReference>
<keyword evidence="4 6" id="KW-0133">Cell shape</keyword>
<dbReference type="HOGENOM" id="CLU_052037_0_0_0"/>
<comment type="caution">
    <text evidence="6">Lacks conserved residue(s) required for the propagation of feature annotation.</text>
</comment>
<dbReference type="Proteomes" id="UP000005868">
    <property type="component" value="Chromosome"/>
</dbReference>
<evidence type="ECO:0000256" key="3">
    <source>
        <dbReference type="ARBA" id="ARBA00022840"/>
    </source>
</evidence>
<proteinExistence type="inferred from homology"/>
<dbReference type="SUPFAM" id="SSF53067">
    <property type="entry name" value="Actin-like ATPase domain"/>
    <property type="match status" value="2"/>
</dbReference>
<comment type="subunit">
    <text evidence="6">Forms polymers.</text>
</comment>
<evidence type="ECO:0000256" key="4">
    <source>
        <dbReference type="ARBA" id="ARBA00022960"/>
    </source>
</evidence>
<dbReference type="GO" id="GO:0000902">
    <property type="term" value="P:cell morphogenesis"/>
    <property type="evidence" value="ECO:0007669"/>
    <property type="project" value="InterPro"/>
</dbReference>
<dbReference type="PANTHER" id="PTHR42749">
    <property type="entry name" value="CELL SHAPE-DETERMINING PROTEIN MREB"/>
    <property type="match status" value="1"/>
</dbReference>
<organism evidence="7 8">
    <name type="scientific">Thermovirga lienii (strain ATCC BAA-1197 / DSM 17291 / Cas60314)</name>
    <dbReference type="NCBI Taxonomy" id="580340"/>
    <lineage>
        <taxon>Bacteria</taxon>
        <taxon>Thermotogati</taxon>
        <taxon>Synergistota</taxon>
        <taxon>Synergistia</taxon>
        <taxon>Synergistales</taxon>
        <taxon>Thermovirgaceae</taxon>
        <taxon>Thermovirga</taxon>
    </lineage>
</organism>
<evidence type="ECO:0000256" key="6">
    <source>
        <dbReference type="HAMAP-Rule" id="MF_02207"/>
    </source>
</evidence>
<dbReference type="NCBIfam" id="NF010539">
    <property type="entry name" value="PRK13927.1"/>
    <property type="match status" value="1"/>
</dbReference>
<feature type="binding site" evidence="6">
    <location>
        <begin position="164"/>
        <end position="166"/>
    </location>
    <ligand>
        <name>ATP</name>
        <dbReference type="ChEBI" id="CHEBI:30616"/>
    </ligand>
</feature>
<protein>
    <recommendedName>
        <fullName evidence="6">Cell shape-determining protein MreB</fullName>
    </recommendedName>
</protein>
<keyword evidence="3 6" id="KW-0067">ATP-binding</keyword>
<dbReference type="GO" id="GO:0008360">
    <property type="term" value="P:regulation of cell shape"/>
    <property type="evidence" value="ECO:0007669"/>
    <property type="project" value="UniProtKB-UniRule"/>
</dbReference>
<dbReference type="InterPro" id="IPR043129">
    <property type="entry name" value="ATPase_NBD"/>
</dbReference>
<evidence type="ECO:0000256" key="5">
    <source>
        <dbReference type="ARBA" id="ARBA00023458"/>
    </source>
</evidence>
<comment type="function">
    <text evidence="6">Forms membrane-associated dynamic filaments that are essential for cell shape determination. Acts by regulating cell wall synthesis and cell elongation, and thus cell shape. A feedback loop between cell geometry and MreB localization may maintain elongated cell shape by targeting cell wall growth to regions of negative cell wall curvature.</text>
</comment>
<reference evidence="8" key="1">
    <citation type="submission" date="2011-10" db="EMBL/GenBank/DDBJ databases">
        <title>The complete genome of chromosome of Thermovirga lienii DSM 17291.</title>
        <authorList>
            <consortium name="US DOE Joint Genome Institute (JGI-PGF)"/>
            <person name="Lucas S."/>
            <person name="Copeland A."/>
            <person name="Lapidus A."/>
            <person name="Glavina del Rio T."/>
            <person name="Dalin E."/>
            <person name="Tice H."/>
            <person name="Bruce D."/>
            <person name="Goodwin L."/>
            <person name="Pitluck S."/>
            <person name="Peters L."/>
            <person name="Mikhailova N."/>
            <person name="Saunders E."/>
            <person name="Kyrpides N."/>
            <person name="Mavromatis K."/>
            <person name="Ivanova N."/>
            <person name="Last F.I."/>
            <person name="Brettin T."/>
            <person name="Detter J.C."/>
            <person name="Han C."/>
            <person name="Larimer F."/>
            <person name="Land M."/>
            <person name="Hauser L."/>
            <person name="Markowitz V."/>
            <person name="Cheng J.-F."/>
            <person name="Hugenholtz P."/>
            <person name="Woyke T."/>
            <person name="Wu D."/>
            <person name="Spring S."/>
            <person name="Schroeder M."/>
            <person name="Brambilla E.-M."/>
            <person name="Klenk H.-P."/>
            <person name="Eisen J.A."/>
        </authorList>
    </citation>
    <scope>NUCLEOTIDE SEQUENCE [LARGE SCALE GENOMIC DNA]</scope>
    <source>
        <strain evidence="8">ATCC BAA-1197 / DSM 17291 / Cas60314</strain>
    </source>
</reference>
<evidence type="ECO:0000256" key="2">
    <source>
        <dbReference type="ARBA" id="ARBA00022741"/>
    </source>
</evidence>
<name>G7V8R4_THELD</name>
<dbReference type="eggNOG" id="COG1077">
    <property type="taxonomic scope" value="Bacteria"/>
</dbReference>
<dbReference type="Pfam" id="PF06723">
    <property type="entry name" value="MreB_Mbl"/>
    <property type="match status" value="1"/>
</dbReference>
<dbReference type="InterPro" id="IPR004753">
    <property type="entry name" value="MreB"/>
</dbReference>
<reference evidence="7 8" key="2">
    <citation type="journal article" date="2012" name="Stand. Genomic Sci.">
        <title>Genome sequence of the moderately thermophilic, amino-acid-degrading and sulfur-reducing bacterium Thermovirga lienii type strain (Cas60314(T)).</title>
        <authorList>
            <person name="Goker M."/>
            <person name="Saunders E."/>
            <person name="Lapidus A."/>
            <person name="Nolan M."/>
            <person name="Lucas S."/>
            <person name="Hammon N."/>
            <person name="Deshpande S."/>
            <person name="Cheng J.F."/>
            <person name="Han C."/>
            <person name="Tapia R."/>
            <person name="Goodwin L.A."/>
            <person name="Pitluck S."/>
            <person name="Liolios K."/>
            <person name="Mavromatis K."/>
            <person name="Pagani I."/>
            <person name="Ivanova N."/>
            <person name="Mikhailova N."/>
            <person name="Pati A."/>
            <person name="Chen A."/>
            <person name="Palaniappan K."/>
            <person name="Land M."/>
            <person name="Chang Y.J."/>
            <person name="Jeffries C.D."/>
            <person name="Brambilla E.M."/>
            <person name="Rohde M."/>
            <person name="Spring S."/>
            <person name="Detter J.C."/>
            <person name="Woyke T."/>
            <person name="Bristow J."/>
            <person name="Eisen J.A."/>
            <person name="Markowitz V."/>
            <person name="Hugenholtz P."/>
            <person name="Kyrpides N.C."/>
            <person name="Klenk H.P."/>
        </authorList>
    </citation>
    <scope>NUCLEOTIDE SEQUENCE [LARGE SCALE GENOMIC DNA]</scope>
    <source>
        <strain evidence="8">ATCC BAA-1197 / DSM 17291 / Cas60314</strain>
    </source>
</reference>
<accession>G7V8R4</accession>
<dbReference type="AlphaFoldDB" id="G7V8R4"/>
<dbReference type="HAMAP" id="MF_02207">
    <property type="entry name" value="MreB"/>
    <property type="match status" value="1"/>
</dbReference>
<keyword evidence="1 6" id="KW-0963">Cytoplasm</keyword>
<dbReference type="EMBL" id="CP003096">
    <property type="protein sequence ID" value="AER66355.1"/>
    <property type="molecule type" value="Genomic_DNA"/>
</dbReference>
<evidence type="ECO:0000256" key="1">
    <source>
        <dbReference type="ARBA" id="ARBA00022490"/>
    </source>
</evidence>
<comment type="similarity">
    <text evidence="5 6">Belongs to the FtsA/MreB family.</text>
</comment>
<dbReference type="PANTHER" id="PTHR42749:SF1">
    <property type="entry name" value="CELL SHAPE-DETERMINING PROTEIN MREB"/>
    <property type="match status" value="1"/>
</dbReference>
<dbReference type="Gene3D" id="3.30.420.40">
    <property type="match status" value="2"/>
</dbReference>
<dbReference type="GO" id="GO:0005524">
    <property type="term" value="F:ATP binding"/>
    <property type="evidence" value="ECO:0007669"/>
    <property type="project" value="UniProtKB-KW"/>
</dbReference>
<dbReference type="SMART" id="SM00268">
    <property type="entry name" value="ACTIN"/>
    <property type="match status" value="1"/>
</dbReference>
<comment type="subcellular location">
    <subcellularLocation>
        <location evidence="6">Cytoplasm</location>
    </subcellularLocation>
    <text evidence="6">Membrane-associated.</text>
</comment>
<dbReference type="InterPro" id="IPR056546">
    <property type="entry name" value="MreB_MamK-like"/>
</dbReference>
<dbReference type="STRING" id="580340.Tlie_0620"/>
<feature type="binding site" evidence="6">
    <location>
        <begin position="212"/>
        <end position="215"/>
    </location>
    <ligand>
        <name>ATP</name>
        <dbReference type="ChEBI" id="CHEBI:30616"/>
    </ligand>
</feature>
<dbReference type="GO" id="GO:0005737">
    <property type="term" value="C:cytoplasm"/>
    <property type="evidence" value="ECO:0007669"/>
    <property type="project" value="UniProtKB-SubCell"/>
</dbReference>
<evidence type="ECO:0000313" key="7">
    <source>
        <dbReference type="EMBL" id="AER66355.1"/>
    </source>
</evidence>
<keyword evidence="8" id="KW-1185">Reference proteome</keyword>
<dbReference type="CDD" id="cd10225">
    <property type="entry name" value="ASKHA_NBD_MreB-like"/>
    <property type="match status" value="1"/>
</dbReference>
<sequence>MAGIFGKDIGIDLGTSNIVVYVKGKGIVIDEPSVIAYRRANRKSTKEIIAFGREARAMEGKTPKGVEAVRPLQNGVIADFEMTGALISHVLDKASGGVGFLSHPKVVICAPVYVTEVERKAFIDVTLDGGAREVYVIEEPLAAALGVGLPINEPRGSMILDIGGGTSEIAVLSLGGVVVSNSLRMAGNDMDESIINMVRQKYTLVIGPSTAEEIKNSLGSALPMDNEKIMEIRGRNLKDGLPKSICISSSEVREAIDPVIVKIIEMVRETLEETPPELARDIADQGLVLTGGVAMLEGLDRRLSEELNAPVIRAEEPRYSVAKGLGKLLDNLDSMRKVIISVGHGMR</sequence>
<keyword evidence="2 6" id="KW-0547">Nucleotide-binding</keyword>